<proteinExistence type="predicted"/>
<dbReference type="GeneID" id="101404537"/>
<dbReference type="PANTHER" id="PTHR22409:SF2">
    <property type="entry name" value="CHROMOSOME 19 OPEN READING FRAME 44"/>
    <property type="match status" value="1"/>
</dbReference>
<evidence type="ECO:0000259" key="2">
    <source>
        <dbReference type="Pfam" id="PF15391"/>
    </source>
</evidence>
<dbReference type="Pfam" id="PF15391">
    <property type="entry name" value="DUF4614"/>
    <property type="match status" value="1"/>
</dbReference>
<dbReference type="InterPro" id="IPR040120">
    <property type="entry name" value="C19orf44-like"/>
</dbReference>
<feature type="region of interest" description="Disordered" evidence="1">
    <location>
        <begin position="319"/>
        <end position="352"/>
    </location>
</feature>
<keyword evidence="3" id="KW-1185">Reference proteome</keyword>
<dbReference type="Proteomes" id="UP000694910">
    <property type="component" value="Unplaced"/>
</dbReference>
<dbReference type="InterPro" id="IPR027884">
    <property type="entry name" value="DUF4614"/>
</dbReference>
<dbReference type="PANTHER" id="PTHR22409">
    <property type="entry name" value="CHROMOSOME 19 OPEN READING FRAME 44"/>
    <property type="match status" value="1"/>
</dbReference>
<evidence type="ECO:0000256" key="1">
    <source>
        <dbReference type="SAM" id="MobiDB-lite"/>
    </source>
</evidence>
<feature type="region of interest" description="Disordered" evidence="1">
    <location>
        <begin position="266"/>
        <end position="285"/>
    </location>
</feature>
<feature type="compositionally biased region" description="Polar residues" evidence="1">
    <location>
        <begin position="273"/>
        <end position="285"/>
    </location>
</feature>
<evidence type="ECO:0000313" key="4">
    <source>
        <dbReference type="RefSeq" id="XP_004423119.1"/>
    </source>
</evidence>
<feature type="region of interest" description="Disordered" evidence="1">
    <location>
        <begin position="371"/>
        <end position="465"/>
    </location>
</feature>
<feature type="compositionally biased region" description="Basic and acidic residues" evidence="1">
    <location>
        <begin position="374"/>
        <end position="390"/>
    </location>
</feature>
<sequence>MASTRKTSRPACDIFGDFSNVSLEDSKMEEIRNLKLSRGLTKIAPGHSRFLKRDQPMGEKHLFPKENAVLGRGPWLSSGRPPTTASKLRAHAALTKLAQIETRIMNRKVQRDLSDIDSAPKTSEDCLPRRADEASPGGVAELSSQNTDKTPQKQAREIPVTKSGVPSGKVSRFLKKKGPPLENISPEACFGKDRNLQTSKEKEPIRKLDSLDSDEEEVGSLMESSREKETYTNQGFTSTKVSDTEPIKLFSIPTRLRVLSLPSEELSSPNSLQTLPLPTSQSADGTLCSVRSRTHSPQTHVSGDADSRVASLSITSTCSKNVPSAMGHSGRLSLPRRSEAGPLDELPSEATDDSLDDFRINILSLDDLAPAASEKSDLEQKKEGQREKASSKSPQARDAPAASEVSEHLSLPSAFSARPEGVSSLQPTFQEPTAGPVSSTYSEDFEKSPSPTASEPLAHSEESPGRMLEALSEFSGSLKTDLLPATPKSRKKRLRDITGVMVKEAAVQTLDPAFTDQWTEAAGVAAIRPALGGSYVDPAPIASHIVSADAIEVLTAYSPAVFALHDLLKQQLSLTQQFVEASQHLHASLLQSLDRDSFHYHTLEETKEYIKHHRPAPLTMEDALEEVEEEL</sequence>
<protein>
    <submittedName>
        <fullName evidence="4">Uncharacterized protein C19orf44 homolog</fullName>
    </submittedName>
</protein>
<evidence type="ECO:0000313" key="3">
    <source>
        <dbReference type="Proteomes" id="UP000694910"/>
    </source>
</evidence>
<reference evidence="4" key="1">
    <citation type="submission" date="2025-08" db="UniProtKB">
        <authorList>
            <consortium name="RefSeq"/>
        </authorList>
    </citation>
    <scope>IDENTIFICATION</scope>
</reference>
<accession>A0ABM0HAQ3</accession>
<gene>
    <name evidence="4" type="primary">LOC101404537</name>
</gene>
<feature type="region of interest" description="Disordered" evidence="1">
    <location>
        <begin position="111"/>
        <end position="178"/>
    </location>
</feature>
<feature type="region of interest" description="Disordered" evidence="1">
    <location>
        <begin position="211"/>
        <end position="239"/>
    </location>
</feature>
<feature type="domain" description="DUF4614" evidence="2">
    <location>
        <begin position="439"/>
        <end position="615"/>
    </location>
</feature>
<feature type="compositionally biased region" description="Polar residues" evidence="1">
    <location>
        <begin position="423"/>
        <end position="442"/>
    </location>
</feature>
<organism evidence="3 4">
    <name type="scientific">Ceratotherium simum simum</name>
    <name type="common">Southern white rhinoceros</name>
    <dbReference type="NCBI Taxonomy" id="73337"/>
    <lineage>
        <taxon>Eukaryota</taxon>
        <taxon>Metazoa</taxon>
        <taxon>Chordata</taxon>
        <taxon>Craniata</taxon>
        <taxon>Vertebrata</taxon>
        <taxon>Euteleostomi</taxon>
        <taxon>Mammalia</taxon>
        <taxon>Eutheria</taxon>
        <taxon>Laurasiatheria</taxon>
        <taxon>Perissodactyla</taxon>
        <taxon>Rhinocerotidae</taxon>
        <taxon>Ceratotherium</taxon>
    </lineage>
</organism>
<dbReference type="RefSeq" id="XP_004423119.1">
    <property type="nucleotide sequence ID" value="XM_004423062.2"/>
</dbReference>
<name>A0ABM0HAQ3_CERSS</name>
<feature type="compositionally biased region" description="Basic and acidic residues" evidence="1">
    <location>
        <begin position="122"/>
        <end position="133"/>
    </location>
</feature>